<evidence type="ECO:0000313" key="2">
    <source>
        <dbReference type="Proteomes" id="UP000050949"/>
    </source>
</evidence>
<comment type="caution">
    <text evidence="1">The sequence shown here is derived from an EMBL/GenBank/DDBJ whole genome shotgun (WGS) entry which is preliminary data.</text>
</comment>
<dbReference type="eggNOG" id="COG4894">
    <property type="taxonomic scope" value="Bacteria"/>
</dbReference>
<dbReference type="RefSeq" id="WP_027827492.1">
    <property type="nucleotide sequence ID" value="NZ_AUEH01000002.1"/>
</dbReference>
<dbReference type="GeneID" id="78508538"/>
<gene>
    <name evidence="1" type="ORF">FC91_GL000931</name>
</gene>
<dbReference type="EMBL" id="AZFW01000016">
    <property type="protein sequence ID" value="KRM29351.1"/>
    <property type="molecule type" value="Genomic_DNA"/>
</dbReference>
<dbReference type="PATRIC" id="fig|1122147.4.peg.958"/>
<dbReference type="AlphaFoldDB" id="A0A0R1XGP1"/>
<dbReference type="Proteomes" id="UP000050949">
    <property type="component" value="Unassembled WGS sequence"/>
</dbReference>
<proteinExistence type="predicted"/>
<dbReference type="OrthoDB" id="2248181at2"/>
<evidence type="ECO:0000313" key="1">
    <source>
        <dbReference type="EMBL" id="KRM29351.1"/>
    </source>
</evidence>
<organism evidence="1 2">
    <name type="scientific">Schleiferilactobacillus harbinensis DSM 16991</name>
    <dbReference type="NCBI Taxonomy" id="1122147"/>
    <lineage>
        <taxon>Bacteria</taxon>
        <taxon>Bacillati</taxon>
        <taxon>Bacillota</taxon>
        <taxon>Bacilli</taxon>
        <taxon>Lactobacillales</taxon>
        <taxon>Lactobacillaceae</taxon>
        <taxon>Schleiferilactobacillus</taxon>
    </lineage>
</organism>
<protein>
    <submittedName>
        <fullName evidence="1">Uncharacterized protein</fullName>
    </submittedName>
</protein>
<sequence length="184" mass="21136">MRFYVPAEHNALVRVTDEKNTPHYLIQSLRSFELNGVRVLSLSAETLGEARQSSLGLLPNYTLTSHEETVGQINRIVGIWREVIFVSGLNWLLVGDLTQNRYTGFHGNRKVMVVDTLSTVTDADYYVVDVFHPDNEVPALLVAAVLNRWRKVRLRSGVRNLLRPKKRGYVLGDDFTPYHHHRRK</sequence>
<name>A0A0R1XGP1_9LACO</name>
<accession>A0A0R1XGP1</accession>
<reference evidence="1 2" key="1">
    <citation type="journal article" date="2015" name="Genome Announc.">
        <title>Expanding the biotechnology potential of lactobacilli through comparative genomics of 213 strains and associated genera.</title>
        <authorList>
            <person name="Sun Z."/>
            <person name="Harris H.M."/>
            <person name="McCann A."/>
            <person name="Guo C."/>
            <person name="Argimon S."/>
            <person name="Zhang W."/>
            <person name="Yang X."/>
            <person name="Jeffery I.B."/>
            <person name="Cooney J.C."/>
            <person name="Kagawa T.F."/>
            <person name="Liu W."/>
            <person name="Song Y."/>
            <person name="Salvetti E."/>
            <person name="Wrobel A."/>
            <person name="Rasinkangas P."/>
            <person name="Parkhill J."/>
            <person name="Rea M.C."/>
            <person name="O'Sullivan O."/>
            <person name="Ritari J."/>
            <person name="Douillard F.P."/>
            <person name="Paul Ross R."/>
            <person name="Yang R."/>
            <person name="Briner A.E."/>
            <person name="Felis G.E."/>
            <person name="de Vos W.M."/>
            <person name="Barrangou R."/>
            <person name="Klaenhammer T.R."/>
            <person name="Caufield P.W."/>
            <person name="Cui Y."/>
            <person name="Zhang H."/>
            <person name="O'Toole P.W."/>
        </authorList>
    </citation>
    <scope>NUCLEOTIDE SEQUENCE [LARGE SCALE GENOMIC DNA]</scope>
    <source>
        <strain evidence="1 2">DSM 16991</strain>
    </source>
</reference>